<keyword evidence="5" id="KW-1185">Reference proteome</keyword>
<evidence type="ECO:0000313" key="4">
    <source>
        <dbReference type="EMBL" id="ADY61700.1"/>
    </source>
</evidence>
<keyword evidence="2" id="KW-0812">Transmembrane</keyword>
<dbReference type="CDD" id="cd10150">
    <property type="entry name" value="CobN_like"/>
    <property type="match status" value="1"/>
</dbReference>
<evidence type="ECO:0000256" key="1">
    <source>
        <dbReference type="SAM" id="MobiDB-lite"/>
    </source>
</evidence>
<dbReference type="PANTHER" id="PTHR44119:SF4">
    <property type="entry name" value="AEROBIC COBALTOCHELATASE SUBUNIT COBN"/>
    <property type="match status" value="1"/>
</dbReference>
<dbReference type="eggNOG" id="COG1429">
    <property type="taxonomic scope" value="Bacteria"/>
</dbReference>
<dbReference type="HOGENOM" id="CLU_002017_1_2_0"/>
<name>F0SHE5_RUBBR</name>
<dbReference type="PANTHER" id="PTHR44119">
    <property type="entry name" value="MAGNESIUM-CHELATASE SUBUNIT CHLH, CHLOROPLASTIC"/>
    <property type="match status" value="1"/>
</dbReference>
<dbReference type="GO" id="GO:0016851">
    <property type="term" value="F:magnesium chelatase activity"/>
    <property type="evidence" value="ECO:0007669"/>
    <property type="project" value="UniProtKB-EC"/>
</dbReference>
<reference evidence="5" key="1">
    <citation type="submission" date="2011-02" db="EMBL/GenBank/DDBJ databases">
        <title>The complete genome of Planctomyces brasiliensis DSM 5305.</title>
        <authorList>
            <person name="Lucas S."/>
            <person name="Copeland A."/>
            <person name="Lapidus A."/>
            <person name="Bruce D."/>
            <person name="Goodwin L."/>
            <person name="Pitluck S."/>
            <person name="Kyrpides N."/>
            <person name="Mavromatis K."/>
            <person name="Pagani I."/>
            <person name="Ivanova N."/>
            <person name="Ovchinnikova G."/>
            <person name="Lu M."/>
            <person name="Detter J.C."/>
            <person name="Han C."/>
            <person name="Land M."/>
            <person name="Hauser L."/>
            <person name="Markowitz V."/>
            <person name="Cheng J.-F."/>
            <person name="Hugenholtz P."/>
            <person name="Woyke T."/>
            <person name="Wu D."/>
            <person name="Tindall B."/>
            <person name="Pomrenke H.G."/>
            <person name="Brambilla E."/>
            <person name="Klenk H.-P."/>
            <person name="Eisen J.A."/>
        </authorList>
    </citation>
    <scope>NUCLEOTIDE SEQUENCE [LARGE SCALE GENOMIC DNA]</scope>
    <source>
        <strain evidence="5">ATCC 49424 / DSM 5305 / JCM 21570 / NBRC 103401 / IFAM 1448</strain>
    </source>
</reference>
<dbReference type="Proteomes" id="UP000006860">
    <property type="component" value="Chromosome"/>
</dbReference>
<keyword evidence="2" id="KW-0472">Membrane</keyword>
<dbReference type="STRING" id="756272.Plabr_4124"/>
<accession>F0SHE5</accession>
<evidence type="ECO:0000259" key="3">
    <source>
        <dbReference type="Pfam" id="PF02514"/>
    </source>
</evidence>
<feature type="region of interest" description="Disordered" evidence="1">
    <location>
        <begin position="1311"/>
        <end position="1352"/>
    </location>
</feature>
<keyword evidence="2" id="KW-1133">Transmembrane helix</keyword>
<evidence type="ECO:0000313" key="5">
    <source>
        <dbReference type="Proteomes" id="UP000006860"/>
    </source>
</evidence>
<feature type="region of interest" description="Disordered" evidence="1">
    <location>
        <begin position="31"/>
        <end position="53"/>
    </location>
</feature>
<dbReference type="EMBL" id="CP002546">
    <property type="protein sequence ID" value="ADY61700.1"/>
    <property type="molecule type" value="Genomic_DNA"/>
</dbReference>
<keyword evidence="4" id="KW-0436">Ligase</keyword>
<evidence type="ECO:0000256" key="2">
    <source>
        <dbReference type="SAM" id="Phobius"/>
    </source>
</evidence>
<organism evidence="4 5">
    <name type="scientific">Rubinisphaera brasiliensis (strain ATCC 49424 / DSM 5305 / JCM 21570 / IAM 15109 / NBRC 103401 / IFAM 1448)</name>
    <name type="common">Planctomyces brasiliensis</name>
    <dbReference type="NCBI Taxonomy" id="756272"/>
    <lineage>
        <taxon>Bacteria</taxon>
        <taxon>Pseudomonadati</taxon>
        <taxon>Planctomycetota</taxon>
        <taxon>Planctomycetia</taxon>
        <taxon>Planctomycetales</taxon>
        <taxon>Planctomycetaceae</taxon>
        <taxon>Rubinisphaera</taxon>
    </lineage>
</organism>
<sequence>MFRIDRGFGVYVIFFAIGVLCLNPMLQAQPESENTGVSQTPPTTPPAPRQREDGPVRLAIATVAVHTPVFVQAYDRFLTQHGADKLQLELIVEQEWAENPRPLDFQSFDCVLALRCSIPGLEAALAKAAEQGTWVVSDSSIRHADYAAVIDTLPALAPYYRQRGVSNVVGLFEQICQLYDVPDVSPRPAEELPTQGLYHPAAGKVFSTGEDYWNWYQTTDNYKPDAPRVGVLVYNTLYLNEETDYFAELIQGIEKAGANPILGFWFVSVGRGEEKSSPMLEYFDQVDVLLSSSFRLMMEKSAHYEAMQQLNVPILNSIILNETTAEWRASRQGIAPSYMLPGIVTPELAGLIEPTVIAARQPVKNPATGQEYFRTVVIPENFDWQVRRALAWARLQKTKPDQKRVAVLYYNHGTGKQNIGASYLNVTSSLESILASFHERGYDVDNNPLSREKILASMQTLGRNIGNWAPDEIDELVEQGAVLWPLEEYLAYYDRLPAEIRQQITRQWGQPPGEVMTVTRDGQKYFVLPAFQSGNVVLAPQPSRAASDQHHALYHDPSTWPTHQYLAFYFWLRHEWDAHAVVHLGRHGTVEFLPGKSNGLSAADPPAIVIGDLPNIYPYIVDGIGEAVAAKRRGQAVLLTHATPPLTRTKLYEDLSKLQDLINRYAHSRDQKQSGLQVEYFKSIVESAEELGFSVSKSGESTKIDSDGMNQQVQRIEHWLAQVEAQVAPRGLHTFGKPYAADAVREMLPRMFKDEFARLEEANLDSDSREAWLSSISQVDGEAYASRNDDPDQKRIGRTAWMMRHNEELDYLARALNGEFIEVGPPGDPLSNPNIFPTGRNQYQYNPDKLPTKEAWEVGKRMAEQTIELHRQRHGEFPRKLSVTLWANTMVRTDGVLESEVLHLLGVEPIWNSRGDLEDIQIVSPLGRPRVDVVMTVTGMYRDSFPEKILLLDRAIQLANDAPVEDSQPNYVRLNTEALTRKLVGEGASKEDSRKLALLRIFGAPMGQYGTGVHHFVNASQQWSEPSQVADQYLSRMANSFSQTGWAQPGQKIFKQQLSGVQAVIHGRSSNLYGIMDITENFEYQGALALSVEQLDGKQPDLYINDLVGTNEVLDGREAIVLELLSRYHNPDFITSMKQEGFDGAKYFSRIADNQFGWDVVTDLITAEDWQDFTEIYLEDRYELGLKEFFEQHNPHALQNIASRILEIDRKGLQELDEQTLVAAANAYVESVAKHGPACNSHMCANPELARFAESLAAASGQIAQADLDQFRNELRSTGNEQMAKELTPAGGSTEVATAPQPVVGQVITAASIPGQQKPAEKTEESSTSPREQNSDEKQSASAQDAADHPGGRAPLSPYSIVFLGALLFVGGFAWRMLASRG</sequence>
<feature type="transmembrane region" description="Helical" evidence="2">
    <location>
        <begin position="7"/>
        <end position="26"/>
    </location>
</feature>
<dbReference type="InterPro" id="IPR003672">
    <property type="entry name" value="CobN/Mg_chltase"/>
</dbReference>
<gene>
    <name evidence="4" type="ordered locus">Plabr_4124</name>
</gene>
<dbReference type="RefSeq" id="WP_013630406.1">
    <property type="nucleotide sequence ID" value="NC_015174.1"/>
</dbReference>
<dbReference type="EC" id="6.6.1.1" evidence="4"/>
<feature type="transmembrane region" description="Helical" evidence="2">
    <location>
        <begin position="1359"/>
        <end position="1378"/>
    </location>
</feature>
<feature type="domain" description="CobN/magnesium chelatase" evidence="3">
    <location>
        <begin position="159"/>
        <end position="1220"/>
    </location>
</feature>
<dbReference type="Pfam" id="PF02514">
    <property type="entry name" value="CobN-Mg_chel"/>
    <property type="match status" value="1"/>
</dbReference>
<protein>
    <submittedName>
        <fullName evidence="4">Magnesium chelatase</fullName>
        <ecNumber evidence="4">6.6.1.1</ecNumber>
    </submittedName>
</protein>
<proteinExistence type="predicted"/>
<dbReference type="KEGG" id="pbs:Plabr_4124"/>